<dbReference type="Gene3D" id="3.40.50.2000">
    <property type="entry name" value="Glycogen Phosphorylase B"/>
    <property type="match status" value="2"/>
</dbReference>
<evidence type="ECO:0000259" key="1">
    <source>
        <dbReference type="Pfam" id="PF03033"/>
    </source>
</evidence>
<dbReference type="InterPro" id="IPR010610">
    <property type="entry name" value="EryCIII-like_C"/>
</dbReference>
<reference evidence="3 4" key="1">
    <citation type="submission" date="2018-03" db="EMBL/GenBank/DDBJ databases">
        <title>The ancient ancestry and fast evolution of plastids.</title>
        <authorList>
            <person name="Moore K.R."/>
            <person name="Magnabosco C."/>
            <person name="Momper L."/>
            <person name="Gold D.A."/>
            <person name="Bosak T."/>
            <person name="Fournier G.P."/>
        </authorList>
    </citation>
    <scope>NUCLEOTIDE SEQUENCE [LARGE SCALE GENOMIC DNA]</scope>
    <source>
        <strain evidence="3 4">CCALA 016</strain>
    </source>
</reference>
<proteinExistence type="predicted"/>
<dbReference type="Pfam" id="PF03033">
    <property type="entry name" value="Glyco_transf_28"/>
    <property type="match status" value="1"/>
</dbReference>
<dbReference type="PANTHER" id="PTHR48050">
    <property type="entry name" value="STEROL 3-BETA-GLUCOSYLTRANSFERASE"/>
    <property type="match status" value="1"/>
</dbReference>
<dbReference type="CDD" id="cd03784">
    <property type="entry name" value="GT1_Gtf-like"/>
    <property type="match status" value="1"/>
</dbReference>
<dbReference type="Pfam" id="PF06722">
    <property type="entry name" value="EryCIII-like_C"/>
    <property type="match status" value="1"/>
</dbReference>
<dbReference type="GO" id="GO:0005975">
    <property type="term" value="P:carbohydrate metabolic process"/>
    <property type="evidence" value="ECO:0007669"/>
    <property type="project" value="InterPro"/>
</dbReference>
<dbReference type="Proteomes" id="UP000239001">
    <property type="component" value="Unassembled WGS sequence"/>
</dbReference>
<dbReference type="GO" id="GO:0008194">
    <property type="term" value="F:UDP-glycosyltransferase activity"/>
    <property type="evidence" value="ECO:0007669"/>
    <property type="project" value="InterPro"/>
</dbReference>
<keyword evidence="4" id="KW-1185">Reference proteome</keyword>
<accession>A0A2T1LS46</accession>
<evidence type="ECO:0000313" key="4">
    <source>
        <dbReference type="Proteomes" id="UP000239001"/>
    </source>
</evidence>
<dbReference type="PANTHER" id="PTHR48050:SF13">
    <property type="entry name" value="STEROL 3-BETA-GLUCOSYLTRANSFERASE UGT80A2"/>
    <property type="match status" value="1"/>
</dbReference>
<dbReference type="OrthoDB" id="9805366at2"/>
<dbReference type="GO" id="GO:0016758">
    <property type="term" value="F:hexosyltransferase activity"/>
    <property type="evidence" value="ECO:0007669"/>
    <property type="project" value="InterPro"/>
</dbReference>
<sequence length="418" mass="47012">MSKKIVINTFGSLGDLFPYLAIALELKKRGHKPIIAANRTHQSFVEAQHIPFTHVQPEPLDFTSEQELVQKIFSSKGLRYLVCEILMTRLKEAYSDLEKVVVQADLLISHPFTFAAPLIAQKQEIPWISTILSPISLLSAHDPPLFNPKLNLKSFPVWLNRLIIAFLKSQSRSWSKPLQAFRQELGLSSVKDPFFWGQRSPKLNLSLFSPIFAPPQPDWGAFNHLTGFVFYEPHDADLSEQLVKFLAQGSPPIIFTLGSSAVYHARNFYRYAAKATQQLGERAILLVGKNPENIPHDLLSQDIIAVDYAPHFLLFPYAKAIVHQGGIGTTAQAIKAGKPMLVVPFGQDQYDNANRVEQLHLGKMLTLINDESIHLGLNELLQYPAFQNQAQHIKEIITQENGVKDACDQIEQFLTFSA</sequence>
<dbReference type="RefSeq" id="WP_106459121.1">
    <property type="nucleotide sequence ID" value="NZ_PXOH01000041.1"/>
</dbReference>
<feature type="domain" description="Glycosyltransferase family 28 N-terminal" evidence="1">
    <location>
        <begin position="5"/>
        <end position="86"/>
    </location>
</feature>
<dbReference type="InterPro" id="IPR004276">
    <property type="entry name" value="GlycoTrans_28_N"/>
</dbReference>
<dbReference type="GO" id="GO:0033072">
    <property type="term" value="P:vancomycin biosynthetic process"/>
    <property type="evidence" value="ECO:0007669"/>
    <property type="project" value="UniProtKB-ARBA"/>
</dbReference>
<dbReference type="InterPro" id="IPR050426">
    <property type="entry name" value="Glycosyltransferase_28"/>
</dbReference>
<dbReference type="AlphaFoldDB" id="A0A2T1LS46"/>
<name>A0A2T1LS46_9CHRO</name>
<dbReference type="EMBL" id="PXOH01000041">
    <property type="protein sequence ID" value="PSF31755.1"/>
    <property type="molecule type" value="Genomic_DNA"/>
</dbReference>
<evidence type="ECO:0000259" key="2">
    <source>
        <dbReference type="Pfam" id="PF06722"/>
    </source>
</evidence>
<dbReference type="InterPro" id="IPR002213">
    <property type="entry name" value="UDP_glucos_trans"/>
</dbReference>
<organism evidence="3 4">
    <name type="scientific">Aphanothece hegewaldii CCALA 016</name>
    <dbReference type="NCBI Taxonomy" id="2107694"/>
    <lineage>
        <taxon>Bacteria</taxon>
        <taxon>Bacillati</taxon>
        <taxon>Cyanobacteriota</taxon>
        <taxon>Cyanophyceae</taxon>
        <taxon>Oscillatoriophycideae</taxon>
        <taxon>Chroococcales</taxon>
        <taxon>Aphanothecaceae</taxon>
        <taxon>Aphanothece</taxon>
    </lineage>
</organism>
<dbReference type="SUPFAM" id="SSF53756">
    <property type="entry name" value="UDP-Glycosyltransferase/glycogen phosphorylase"/>
    <property type="match status" value="1"/>
</dbReference>
<keyword evidence="3" id="KW-0808">Transferase</keyword>
<protein>
    <submittedName>
        <fullName evidence="3">Glycosyltransferase</fullName>
    </submittedName>
</protein>
<reference evidence="3 4" key="2">
    <citation type="submission" date="2018-03" db="EMBL/GenBank/DDBJ databases">
        <authorList>
            <person name="Keele B.F."/>
        </authorList>
    </citation>
    <scope>NUCLEOTIDE SEQUENCE [LARGE SCALE GENOMIC DNA]</scope>
    <source>
        <strain evidence="3 4">CCALA 016</strain>
    </source>
</reference>
<comment type="caution">
    <text evidence="3">The sequence shown here is derived from an EMBL/GenBank/DDBJ whole genome shotgun (WGS) entry which is preliminary data.</text>
</comment>
<feature type="domain" description="Erythromycin biosynthesis protein CIII-like C-terminal" evidence="2">
    <location>
        <begin position="300"/>
        <end position="395"/>
    </location>
</feature>
<gene>
    <name evidence="3" type="ORF">C7H19_22280</name>
</gene>
<evidence type="ECO:0000313" key="3">
    <source>
        <dbReference type="EMBL" id="PSF31755.1"/>
    </source>
</evidence>